<dbReference type="STRING" id="456.Ljor_2774"/>
<evidence type="ECO:0008006" key="4">
    <source>
        <dbReference type="Google" id="ProtNLM"/>
    </source>
</evidence>
<sequence length="245" mass="27936">MIHQRGIGLVELLLSLFLASVLICLLIEHYINAKKHYEQGNKRLEQAYELSMLEELFRKSIQQAGFSPCLSMPYLNANSGDPGEKIKSIEITGGQNTNLRINRMSEHFSRVFQMASDELWIIPGEDYEKDEWIIIADCSHMEVKQIASIAASNNKKLIRLKKPLQFSYTMPVYLGQWISEQYFIKNNTSGENTLYYQNGSHSEELSSIVQSLSVVPIDRSNANLIQVSLGLKQEHVLLEIKIRAS</sequence>
<dbReference type="AlphaFoldDB" id="A0A0W0VEA8"/>
<proteinExistence type="predicted"/>
<organism evidence="2 3">
    <name type="scientific">Legionella jordanis</name>
    <dbReference type="NCBI Taxonomy" id="456"/>
    <lineage>
        <taxon>Bacteria</taxon>
        <taxon>Pseudomonadati</taxon>
        <taxon>Pseudomonadota</taxon>
        <taxon>Gammaproteobacteria</taxon>
        <taxon>Legionellales</taxon>
        <taxon>Legionellaceae</taxon>
        <taxon>Legionella</taxon>
    </lineage>
</organism>
<keyword evidence="3" id="KW-1185">Reference proteome</keyword>
<feature type="transmembrane region" description="Helical" evidence="1">
    <location>
        <begin position="6"/>
        <end position="27"/>
    </location>
</feature>
<reference evidence="2 3" key="1">
    <citation type="submission" date="2015-11" db="EMBL/GenBank/DDBJ databases">
        <title>Genomic analysis of 38 Legionella species identifies large and diverse effector repertoires.</title>
        <authorList>
            <person name="Burstein D."/>
            <person name="Amaro F."/>
            <person name="Zusman T."/>
            <person name="Lifshitz Z."/>
            <person name="Cohen O."/>
            <person name="Gilbert J.A."/>
            <person name="Pupko T."/>
            <person name="Shuman H.A."/>
            <person name="Segal G."/>
        </authorList>
    </citation>
    <scope>NUCLEOTIDE SEQUENCE [LARGE SCALE GENOMIC DNA]</scope>
    <source>
        <strain evidence="2 3">BL-540</strain>
    </source>
</reference>
<keyword evidence="1" id="KW-0472">Membrane</keyword>
<evidence type="ECO:0000313" key="3">
    <source>
        <dbReference type="Proteomes" id="UP000055035"/>
    </source>
</evidence>
<dbReference type="PATRIC" id="fig|456.5.peg.2972"/>
<evidence type="ECO:0000256" key="1">
    <source>
        <dbReference type="SAM" id="Phobius"/>
    </source>
</evidence>
<dbReference type="OrthoDB" id="5652980at2"/>
<comment type="caution">
    <text evidence="2">The sequence shown here is derived from an EMBL/GenBank/DDBJ whole genome shotgun (WGS) entry which is preliminary data.</text>
</comment>
<accession>A0A0W0VEA8</accession>
<dbReference type="EMBL" id="LNYJ01000011">
    <property type="protein sequence ID" value="KTD18468.1"/>
    <property type="molecule type" value="Genomic_DNA"/>
</dbReference>
<dbReference type="Proteomes" id="UP000055035">
    <property type="component" value="Unassembled WGS sequence"/>
</dbReference>
<protein>
    <recommendedName>
        <fullName evidence="4">Tfp pilus assembly protein PilW</fullName>
    </recommendedName>
</protein>
<gene>
    <name evidence="2" type="ORF">Ljor_2774</name>
</gene>
<keyword evidence="1" id="KW-1133">Transmembrane helix</keyword>
<keyword evidence="1" id="KW-0812">Transmembrane</keyword>
<evidence type="ECO:0000313" key="2">
    <source>
        <dbReference type="EMBL" id="KTD18468.1"/>
    </source>
</evidence>
<dbReference type="RefSeq" id="WP_058472128.1">
    <property type="nucleotide sequence ID" value="NZ_CAAAIC010000005.1"/>
</dbReference>
<name>A0A0W0VEA8_9GAMM</name>